<dbReference type="AlphaFoldDB" id="A0A7W7K8W5"/>
<dbReference type="GO" id="GO:0016853">
    <property type="term" value="F:isomerase activity"/>
    <property type="evidence" value="ECO:0007669"/>
    <property type="project" value="UniProtKB-KW"/>
</dbReference>
<protein>
    <submittedName>
        <fullName evidence="3">Ketosteroid isomerase-like protein</fullName>
    </submittedName>
</protein>
<dbReference type="Proteomes" id="UP000555448">
    <property type="component" value="Unassembled WGS sequence"/>
</dbReference>
<organism evidence="3 4">
    <name type="scientific">Novosphingobium chloroacetimidivorans</name>
    <dbReference type="NCBI Taxonomy" id="1428314"/>
    <lineage>
        <taxon>Bacteria</taxon>
        <taxon>Pseudomonadati</taxon>
        <taxon>Pseudomonadota</taxon>
        <taxon>Alphaproteobacteria</taxon>
        <taxon>Sphingomonadales</taxon>
        <taxon>Sphingomonadaceae</taxon>
        <taxon>Novosphingobium</taxon>
    </lineage>
</organism>
<evidence type="ECO:0000256" key="1">
    <source>
        <dbReference type="SAM" id="MobiDB-lite"/>
    </source>
</evidence>
<dbReference type="Gene3D" id="3.10.450.50">
    <property type="match status" value="1"/>
</dbReference>
<evidence type="ECO:0000313" key="4">
    <source>
        <dbReference type="Proteomes" id="UP000555448"/>
    </source>
</evidence>
<keyword evidence="4" id="KW-1185">Reference proteome</keyword>
<evidence type="ECO:0000313" key="3">
    <source>
        <dbReference type="EMBL" id="MBB4858402.1"/>
    </source>
</evidence>
<dbReference type="Pfam" id="PF12680">
    <property type="entry name" value="SnoaL_2"/>
    <property type="match status" value="1"/>
</dbReference>
<dbReference type="EMBL" id="JACHLR010000005">
    <property type="protein sequence ID" value="MBB4858402.1"/>
    <property type="molecule type" value="Genomic_DNA"/>
</dbReference>
<dbReference type="RefSeq" id="WP_312857023.1">
    <property type="nucleotide sequence ID" value="NZ_JACHLR010000005.1"/>
</dbReference>
<feature type="region of interest" description="Disordered" evidence="1">
    <location>
        <begin position="1"/>
        <end position="24"/>
    </location>
</feature>
<sequence length="160" mass="17685">MLAETLGSRARHLRQTGDGTRRRTMTMTPDEMIAFVDRMYEATGAGDWAAASQMVTDDFFVTEAADLPMAGTYRGMDGFRDLFVKVMGLCDVAGLERIETTAGKDHAVTILSFRFADPALAPAELCEMFRFRDGKCCEIKPFYYDAAPFWAAVRAKAAVA</sequence>
<name>A0A7W7K8W5_9SPHN</name>
<dbReference type="SUPFAM" id="SSF54427">
    <property type="entry name" value="NTF2-like"/>
    <property type="match status" value="1"/>
</dbReference>
<accession>A0A7W7K8W5</accession>
<comment type="caution">
    <text evidence="3">The sequence shown here is derived from an EMBL/GenBank/DDBJ whole genome shotgun (WGS) entry which is preliminary data.</text>
</comment>
<keyword evidence="3" id="KW-0413">Isomerase</keyword>
<evidence type="ECO:0000259" key="2">
    <source>
        <dbReference type="Pfam" id="PF12680"/>
    </source>
</evidence>
<dbReference type="InterPro" id="IPR037401">
    <property type="entry name" value="SnoaL-like"/>
</dbReference>
<dbReference type="InterPro" id="IPR032710">
    <property type="entry name" value="NTF2-like_dom_sf"/>
</dbReference>
<reference evidence="3 4" key="1">
    <citation type="submission" date="2020-08" db="EMBL/GenBank/DDBJ databases">
        <title>Functional genomics of gut bacteria from endangered species of beetles.</title>
        <authorList>
            <person name="Carlos-Shanley C."/>
        </authorList>
    </citation>
    <scope>NUCLEOTIDE SEQUENCE [LARGE SCALE GENOMIC DNA]</scope>
    <source>
        <strain evidence="3 4">S00245</strain>
    </source>
</reference>
<feature type="domain" description="SnoaL-like" evidence="2">
    <location>
        <begin position="36"/>
        <end position="138"/>
    </location>
</feature>
<gene>
    <name evidence="3" type="ORF">HNO88_001721</name>
</gene>
<proteinExistence type="predicted"/>